<evidence type="ECO:0000256" key="16">
    <source>
        <dbReference type="SAM" id="MobiDB-lite"/>
    </source>
</evidence>
<keyword evidence="5" id="KW-0107">Calcium channel</keyword>
<feature type="transmembrane region" description="Helical" evidence="17">
    <location>
        <begin position="1166"/>
        <end position="1188"/>
    </location>
</feature>
<evidence type="ECO:0000256" key="15">
    <source>
        <dbReference type="ARBA" id="ARBA00067459"/>
    </source>
</evidence>
<evidence type="ECO:0000256" key="1">
    <source>
        <dbReference type="ARBA" id="ARBA00004651"/>
    </source>
</evidence>
<feature type="region of interest" description="Disordered" evidence="16">
    <location>
        <begin position="1"/>
        <end position="93"/>
    </location>
</feature>
<evidence type="ECO:0000256" key="7">
    <source>
        <dbReference type="ARBA" id="ARBA00022837"/>
    </source>
</evidence>
<keyword evidence="4" id="KW-0109">Calcium transport</keyword>
<feature type="compositionally biased region" description="Polar residues" evidence="16">
    <location>
        <begin position="252"/>
        <end position="263"/>
    </location>
</feature>
<dbReference type="GO" id="GO:0098703">
    <property type="term" value="P:calcium ion import across plasma membrane"/>
    <property type="evidence" value="ECO:0007669"/>
    <property type="project" value="TreeGrafter"/>
</dbReference>
<feature type="transmembrane region" description="Helical" evidence="17">
    <location>
        <begin position="702"/>
        <end position="725"/>
    </location>
</feature>
<evidence type="ECO:0000256" key="10">
    <source>
        <dbReference type="ARBA" id="ARBA00023065"/>
    </source>
</evidence>
<feature type="transmembrane region" description="Helical" evidence="17">
    <location>
        <begin position="1587"/>
        <end position="1611"/>
    </location>
</feature>
<evidence type="ECO:0000256" key="9">
    <source>
        <dbReference type="ARBA" id="ARBA00022989"/>
    </source>
</evidence>
<feature type="transmembrane region" description="Helical" evidence="17">
    <location>
        <begin position="412"/>
        <end position="432"/>
    </location>
</feature>
<evidence type="ECO:0000256" key="8">
    <source>
        <dbReference type="ARBA" id="ARBA00022882"/>
    </source>
</evidence>
<feature type="region of interest" description="Disordered" evidence="16">
    <location>
        <begin position="1954"/>
        <end position="1994"/>
    </location>
</feature>
<gene>
    <name evidence="19" type="ORF">BDZ90DRAFT_239367</name>
</gene>
<sequence>MATAGGDTPAMRNAKAGLNRISKSMRRISRRVVDMGNSTAAAAQNGGGAGGGAPPGHIRLVDDHSSDDDDDDRIVAAPTPPRPPPSDPDPFSLRGRSLGFMGPNNRFRRFMAKLLGYWWVEPLLLVVIVANLVMLVIQSSRNVFEHPRMPEYYYWEDMALVGIFGIYTIEVLARIVVSGLIINPPALYQPAANTSKVDIAEEVEAKDSASVHRRRMSKSNTLDAWTELGGSLKNRAQQVLKPGEAGHRRMPTRQSTMGSTTRLSAYEPSGHHRTGTMVSGKMSVLDPIRETVPAAPQQPSTTAASSEPASRESSKILRSMKEKAIPFSSAIIVQRAQTNNYAYLRHSWNRVDLIAVVAFWISFVLAIIGQESTPSHHIYIFKALSVLRVARLLTVTSGTSTILQSLKLAAPLLSNVLFFTLFAMILFSIIGIQSFKGSYRRSCVWVGDLNEGINSEPGQNYTLSQICGGWYDETATKRNHIQADGRQSPIGAKGFICPLGQMCIEAASNPNENSQSFDNIFTSLLEVVIIISSNGWSGVMYDMIDADFFVSCLFFIFGLILLNFWLANLFVAVITNSFATISSQTHQSAFSNKNIDEAAAVQAKEEQSRSRLRRKKVANVYKRFWGYTYYIWLLAIIGSLGLQATGASYNTAEATQMVVTAELYFTIAFDCEIILRFLSYLLDDDWRSFFNGHRSGRNKVDLGLCVITSIIQIPAIKMSAVYPWLTIFQLQRFYRVIIAVPRMERLLLRVFGSLSGLLNMIVFLLLMVGLASLVAVQLFRGDIQAESDGESVQMTFKQIYNGYLAMYQIFSSENWNDVLFDVISDESQFKQAVIAGLFIGGWFLFANFIVLQMFIAVINEGFSFSEAERRRQQLDHYLKRIEPKSTSLTGRLLHSLSPYRYLKARNAAILNQSVANDSSVDSHTEAIARSMDGHAPSRERAQRSAGARARLAKKQMGKQLTALERFLDRGGEMLVTVRRILRLDAPEDRSVPLDTVRQRAIRASLHGNEMLQARRSARQPSMYEVAADDDAAARIFARERQLNRMRSDLGLLSEKPTQREIDAAHIAHHEENPRIAMAKAINEHPSFDKSLWLFSNHSRFRRFCQSMVPAAHGERIFGRQHSRRRLFITQIIIFMAIVASVIVAGVASPLYRKEWYARHGFKRDSWFSLAELFLSLVFFAEFAIKVVADGFAFTPNAYLLSPWNLLDLLVLATLVINVTTELVVIGGVSRFTRAIRAFRALRLINLSARMRSTFENLIIGGGRFVDASILAILYIIPFAVWGQNLFSGLLYGCTDTSNAILFKSDCVGEYYASPSEWTFLAPRVWQNPVEGSSYSFDDFKSALLILFEIVSLEGWIDVMTAAMAIVGRNQQPQQDARQVNALFFVIYNLIGAIFVLTLFVSVIIEGFQSATGAAFFSTEQRQWIDLKRLISRQRPSKRPAARPTDRLRQWCYDRATRKHDWWSRMMTMLYILNIVTLCTQAYDQDASAERIRDGIYLVFAIVYGIDVLIRLAGLGWNSFRRSAWCIFDSIVVVGIVANSIPLLSTSQPVQANIQLQKVFLTAATLKLVAKHNGLNQLLKTAVSGLPAIVSLLGLWLCFFFFFAIMFVEIFGLTKWGYIGPESYAKNFSSLPLTLIFLSMMSTGEGWNGYMHDYTVEPPSCTPSANYLETDCGSTGWAYFLFIAWNVTSMYIFLNMFTGTVVENFSYIFQLGGKPILGREDMRGFKKAWFDVVGTSAYLPKDKLTAFFAALPGKFELRMYPDELALPVLREAAVGDERASMTSLASTQRKGGMMSRLRAVSPIKEPGSGSAFPWPPAGSKGGLGAGYDHARRIDGINVKRLHHLINTVDATDLHERRERFNRIYHEACILADTNGGASAGCISFQDMLTLIAHYKLIDDDVALGPQELLDRRVINERIDDRINLERVRGVMATTYLRYRFNLLRAERQRASAEMMAAANLPSSPSRHRLGAEGPTGAAGMGGSSTSLLFSPSSSSHDNLNLNATSSSLAVGSGPSFEELERRASPQLEQFGDSAWGKMMRRVSVVARSSGSAASASGRSAA</sequence>
<feature type="transmembrane region" description="Helical" evidence="17">
    <location>
        <begin position="548"/>
        <end position="574"/>
    </location>
</feature>
<feature type="transmembrane region" description="Helical" evidence="17">
    <location>
        <begin position="1208"/>
        <end position="1232"/>
    </location>
</feature>
<feature type="transmembrane region" description="Helical" evidence="17">
    <location>
        <begin position="624"/>
        <end position="643"/>
    </location>
</feature>
<dbReference type="Proteomes" id="UP000245884">
    <property type="component" value="Unassembled WGS sequence"/>
</dbReference>
<feature type="compositionally biased region" description="Pro residues" evidence="16">
    <location>
        <begin position="78"/>
        <end position="88"/>
    </location>
</feature>
<dbReference type="Gene3D" id="1.20.120.350">
    <property type="entry name" value="Voltage-gated potassium channels. Chain C"/>
    <property type="match status" value="4"/>
</dbReference>
<evidence type="ECO:0000313" key="19">
    <source>
        <dbReference type="EMBL" id="PWN28045.1"/>
    </source>
</evidence>
<keyword evidence="11 17" id="KW-0472">Membrane</keyword>
<feature type="compositionally biased region" description="Low complexity" evidence="16">
    <location>
        <begin position="293"/>
        <end position="308"/>
    </location>
</feature>
<dbReference type="FunFam" id="1.10.287.70:FF:000153">
    <property type="entry name" value="High-affinity cell membrane calcium channel protein"/>
    <property type="match status" value="1"/>
</dbReference>
<feature type="domain" description="Ion transport" evidence="18">
    <location>
        <begin position="338"/>
        <end position="585"/>
    </location>
</feature>
<feature type="transmembrane region" description="Helical" evidence="17">
    <location>
        <begin position="832"/>
        <end position="855"/>
    </location>
</feature>
<feature type="transmembrane region" description="Helical" evidence="17">
    <location>
        <begin position="115"/>
        <end position="138"/>
    </location>
</feature>
<feature type="region of interest" description="Disordered" evidence="16">
    <location>
        <begin position="292"/>
        <end position="315"/>
    </location>
</feature>
<keyword evidence="9 17" id="KW-1133">Transmembrane helix</keyword>
<keyword evidence="3" id="KW-1003">Cell membrane</keyword>
<keyword evidence="6 17" id="KW-0812">Transmembrane</keyword>
<name>A0A316UY25_9BASI</name>
<feature type="transmembrane region" description="Helical" evidence="17">
    <location>
        <begin position="351"/>
        <end position="369"/>
    </location>
</feature>
<keyword evidence="10" id="KW-0406">Ion transport</keyword>
<dbReference type="STRING" id="1569628.A0A316UY25"/>
<feature type="transmembrane region" description="Helical" evidence="17">
    <location>
        <begin position="1379"/>
        <end position="1404"/>
    </location>
</feature>
<dbReference type="SUPFAM" id="SSF81324">
    <property type="entry name" value="Voltage-gated potassium channels"/>
    <property type="match status" value="4"/>
</dbReference>
<evidence type="ECO:0000256" key="12">
    <source>
        <dbReference type="ARBA" id="ARBA00023180"/>
    </source>
</evidence>
<feature type="compositionally biased region" description="Low complexity" evidence="16">
    <location>
        <begin position="1982"/>
        <end position="1994"/>
    </location>
</feature>
<dbReference type="Gene3D" id="1.10.287.70">
    <property type="match status" value="4"/>
</dbReference>
<feature type="transmembrane region" description="Helical" evidence="17">
    <location>
        <begin position="1342"/>
        <end position="1367"/>
    </location>
</feature>
<comment type="similarity">
    <text evidence="14">Belongs to the calcium channel alpha-1 subunit (TC 1.A.1.11) family.</text>
</comment>
<dbReference type="OrthoDB" id="416585at2759"/>
<dbReference type="PANTHER" id="PTHR45628:SF7">
    <property type="entry name" value="VOLTAGE-DEPENDENT CALCIUM CHANNEL TYPE A SUBUNIT ALPHA-1"/>
    <property type="match status" value="1"/>
</dbReference>
<dbReference type="InterPro" id="IPR050599">
    <property type="entry name" value="VDCC_alpha-1_subunit"/>
</dbReference>
<keyword evidence="2" id="KW-0813">Transport</keyword>
<dbReference type="Pfam" id="PF00520">
    <property type="entry name" value="Ion_trans"/>
    <property type="match status" value="4"/>
</dbReference>
<evidence type="ECO:0000256" key="6">
    <source>
        <dbReference type="ARBA" id="ARBA00022692"/>
    </source>
</evidence>
<dbReference type="InterPro" id="IPR027359">
    <property type="entry name" value="Volt_channel_dom_sf"/>
</dbReference>
<evidence type="ECO:0000313" key="20">
    <source>
        <dbReference type="Proteomes" id="UP000245884"/>
    </source>
</evidence>
<evidence type="ECO:0000256" key="11">
    <source>
        <dbReference type="ARBA" id="ARBA00023136"/>
    </source>
</evidence>
<comment type="subcellular location">
    <subcellularLocation>
        <location evidence="1">Cell membrane</location>
        <topology evidence="1">Multi-pass membrane protein</topology>
    </subcellularLocation>
</comment>
<evidence type="ECO:0000256" key="14">
    <source>
        <dbReference type="ARBA" id="ARBA00061395"/>
    </source>
</evidence>
<protein>
    <recommendedName>
        <fullName evidence="15">Calcium-channel protein CCH1</fullName>
    </recommendedName>
</protein>
<dbReference type="GO" id="GO:0008331">
    <property type="term" value="F:high voltage-gated calcium channel activity"/>
    <property type="evidence" value="ECO:0007669"/>
    <property type="project" value="TreeGrafter"/>
</dbReference>
<feature type="transmembrane region" description="Helical" evidence="17">
    <location>
        <begin position="1675"/>
        <end position="1693"/>
    </location>
</feature>
<organism evidence="19 20">
    <name type="scientific">Jaminaea rosea</name>
    <dbReference type="NCBI Taxonomy" id="1569628"/>
    <lineage>
        <taxon>Eukaryota</taxon>
        <taxon>Fungi</taxon>
        <taxon>Dikarya</taxon>
        <taxon>Basidiomycota</taxon>
        <taxon>Ustilaginomycotina</taxon>
        <taxon>Exobasidiomycetes</taxon>
        <taxon>Microstromatales</taxon>
        <taxon>Microstromatales incertae sedis</taxon>
        <taxon>Jaminaea</taxon>
    </lineage>
</organism>
<keyword evidence="7" id="KW-0106">Calcium</keyword>
<evidence type="ECO:0000259" key="18">
    <source>
        <dbReference type="Pfam" id="PF00520"/>
    </source>
</evidence>
<evidence type="ECO:0000256" key="4">
    <source>
        <dbReference type="ARBA" id="ARBA00022568"/>
    </source>
</evidence>
<keyword evidence="13" id="KW-0407">Ion channel</keyword>
<keyword evidence="8" id="KW-0851">Voltage-gated channel</keyword>
<feature type="domain" description="Ion transport" evidence="18">
    <location>
        <begin position="1129"/>
        <end position="1411"/>
    </location>
</feature>
<dbReference type="GeneID" id="37029180"/>
<feature type="compositionally biased region" description="Gly residues" evidence="16">
    <location>
        <begin position="45"/>
        <end position="54"/>
    </location>
</feature>
<feature type="domain" description="Ion transport" evidence="18">
    <location>
        <begin position="628"/>
        <end position="866"/>
    </location>
</feature>
<dbReference type="GO" id="GO:0005891">
    <property type="term" value="C:voltage-gated calcium channel complex"/>
    <property type="evidence" value="ECO:0007669"/>
    <property type="project" value="TreeGrafter"/>
</dbReference>
<evidence type="ECO:0000256" key="5">
    <source>
        <dbReference type="ARBA" id="ARBA00022673"/>
    </source>
</evidence>
<feature type="transmembrane region" description="Helical" evidence="17">
    <location>
        <begin position="1494"/>
        <end position="1513"/>
    </location>
</feature>
<dbReference type="PANTHER" id="PTHR45628">
    <property type="entry name" value="VOLTAGE-DEPENDENT CALCIUM CHANNEL TYPE A SUBUNIT ALPHA-1"/>
    <property type="match status" value="1"/>
</dbReference>
<feature type="transmembrane region" description="Helical" evidence="17">
    <location>
        <begin position="1126"/>
        <end position="1146"/>
    </location>
</feature>
<feature type="transmembrane region" description="Helical" evidence="17">
    <location>
        <begin position="663"/>
        <end position="682"/>
    </location>
</feature>
<proteinExistence type="inferred from homology"/>
<feature type="region of interest" description="Disordered" evidence="16">
    <location>
        <begin position="243"/>
        <end position="275"/>
    </location>
</feature>
<feature type="transmembrane region" description="Helical" evidence="17">
    <location>
        <begin position="158"/>
        <end position="182"/>
    </location>
</feature>
<dbReference type="EMBL" id="KZ819666">
    <property type="protein sequence ID" value="PWN28045.1"/>
    <property type="molecule type" value="Genomic_DNA"/>
</dbReference>
<evidence type="ECO:0000256" key="3">
    <source>
        <dbReference type="ARBA" id="ARBA00022475"/>
    </source>
</evidence>
<keyword evidence="12" id="KW-0325">Glycoprotein</keyword>
<feature type="non-terminal residue" evidence="19">
    <location>
        <position position="2060"/>
    </location>
</feature>
<feature type="transmembrane region" description="Helical" evidence="17">
    <location>
        <begin position="1253"/>
        <end position="1276"/>
    </location>
</feature>
<reference evidence="19 20" key="1">
    <citation type="journal article" date="2018" name="Mol. Biol. Evol.">
        <title>Broad Genomic Sampling Reveals a Smut Pathogenic Ancestry of the Fungal Clade Ustilaginomycotina.</title>
        <authorList>
            <person name="Kijpornyongpan T."/>
            <person name="Mondo S.J."/>
            <person name="Barry K."/>
            <person name="Sandor L."/>
            <person name="Lee J."/>
            <person name="Lipzen A."/>
            <person name="Pangilinan J."/>
            <person name="LaButti K."/>
            <person name="Hainaut M."/>
            <person name="Henrissat B."/>
            <person name="Grigoriev I.V."/>
            <person name="Spatafora J.W."/>
            <person name="Aime M.C."/>
        </authorList>
    </citation>
    <scope>NUCLEOTIDE SEQUENCE [LARGE SCALE GENOMIC DNA]</scope>
    <source>
        <strain evidence="19 20">MCA 5214</strain>
    </source>
</reference>
<evidence type="ECO:0000256" key="17">
    <source>
        <dbReference type="SAM" id="Phobius"/>
    </source>
</evidence>
<evidence type="ECO:0000256" key="13">
    <source>
        <dbReference type="ARBA" id="ARBA00023303"/>
    </source>
</evidence>
<keyword evidence="20" id="KW-1185">Reference proteome</keyword>
<feature type="transmembrane region" description="Helical" evidence="17">
    <location>
        <begin position="750"/>
        <end position="776"/>
    </location>
</feature>
<dbReference type="InterPro" id="IPR005821">
    <property type="entry name" value="Ion_trans_dom"/>
</dbReference>
<dbReference type="RefSeq" id="XP_025362657.1">
    <property type="nucleotide sequence ID" value="XM_025507357.1"/>
</dbReference>
<feature type="domain" description="Ion transport" evidence="18">
    <location>
        <begin position="1460"/>
        <end position="1707"/>
    </location>
</feature>
<feature type="transmembrane region" description="Helical" evidence="17">
    <location>
        <begin position="517"/>
        <end position="536"/>
    </location>
</feature>
<dbReference type="FunFam" id="1.10.287.70:FF:000118">
    <property type="entry name" value="Calcium channel subunit Cch1"/>
    <property type="match status" value="1"/>
</dbReference>
<evidence type="ECO:0000256" key="2">
    <source>
        <dbReference type="ARBA" id="ARBA00022448"/>
    </source>
</evidence>
<dbReference type="FunFam" id="1.10.287.70:FF:000093">
    <property type="entry name" value="Calcium channel subunit Cch1"/>
    <property type="match status" value="1"/>
</dbReference>
<accession>A0A316UY25</accession>